<dbReference type="Proteomes" id="UP000182858">
    <property type="component" value="Chromosome I"/>
</dbReference>
<proteinExistence type="predicted"/>
<protein>
    <submittedName>
        <fullName evidence="1">Uncharacterized protein</fullName>
    </submittedName>
</protein>
<reference evidence="1 2" key="1">
    <citation type="submission" date="2016-10" db="EMBL/GenBank/DDBJ databases">
        <authorList>
            <person name="Varghese N."/>
            <person name="Submissions S."/>
        </authorList>
    </citation>
    <scope>NUCLEOTIDE SEQUENCE [LARGE SCALE GENOMIC DNA]</scope>
    <source>
        <strain evidence="1 2">DSM 17835</strain>
    </source>
</reference>
<evidence type="ECO:0000313" key="2">
    <source>
        <dbReference type="Proteomes" id="UP000182858"/>
    </source>
</evidence>
<evidence type="ECO:0000313" key="1">
    <source>
        <dbReference type="EMBL" id="SDF89268.1"/>
    </source>
</evidence>
<name>A0ABY0NPH3_9PSED</name>
<keyword evidence="2" id="KW-1185">Reference proteome</keyword>
<organism evidence="1 2">
    <name type="scientific">Pseudomonas extremaustralis</name>
    <dbReference type="NCBI Taxonomy" id="359110"/>
    <lineage>
        <taxon>Bacteria</taxon>
        <taxon>Pseudomonadati</taxon>
        <taxon>Pseudomonadota</taxon>
        <taxon>Gammaproteobacteria</taxon>
        <taxon>Pseudomonadales</taxon>
        <taxon>Pseudomonadaceae</taxon>
        <taxon>Pseudomonas</taxon>
    </lineage>
</organism>
<dbReference type="EMBL" id="LT629689">
    <property type="protein sequence ID" value="SDF89268.1"/>
    <property type="molecule type" value="Genomic_DNA"/>
</dbReference>
<sequence length="396" mass="44058">MLSRVESVGLDSVAQAIGGSAGELFKSYKQDVKKWAELLGLLGLQVSHEPSGSSPAQPYAPLSAPAILQLGEPEEVYRHLDYLTADQALDWMERISGHHVEWHTLWAMVGFEMCDAFMDCRAVRGLTYAAEGEHEHRKVFGLGICQVMNAVKGEGDPLHLLGAAIHVDRYGLEEIVPKRRWWINDLEDYEVLFRPSDIERMGQIVDERGGWSSVEPHQPDEQPPEYNGSELAQRLGKLQISINHFNDRLSYCIKFEDGRLLAELGSDLTPLRAGLESSQQAGTTSHAHESEILDLKELIAAQSEQLLSLQQSNNPEAEGASSGISFPYSTRGLEALRSVAMEKWAGYTPDKRQPTQKEIGYAICEALGVDYQKTNEPPRKAKELATIIRPDDLPDL</sequence>
<accession>A0ABY0NPH3</accession>
<gene>
    <name evidence="1" type="ORF">SAMN05216591_4280</name>
</gene>